<accession>A0A974WHB9</accession>
<evidence type="ECO:0000313" key="1">
    <source>
        <dbReference type="EMBL" id="QSE98115.1"/>
    </source>
</evidence>
<proteinExistence type="predicted"/>
<dbReference type="KEGG" id="fuv:JR347_03265"/>
<reference evidence="1" key="1">
    <citation type="submission" date="2021-02" db="EMBL/GenBank/DDBJ databases">
        <title>Fulvivirga sp. S481 isolated from sea water.</title>
        <authorList>
            <person name="Bae S.S."/>
            <person name="Baek K."/>
        </authorList>
    </citation>
    <scope>NUCLEOTIDE SEQUENCE</scope>
    <source>
        <strain evidence="1">S481</strain>
    </source>
</reference>
<dbReference type="EMBL" id="CP070608">
    <property type="protein sequence ID" value="QSE98115.1"/>
    <property type="molecule type" value="Genomic_DNA"/>
</dbReference>
<evidence type="ECO:0000313" key="2">
    <source>
        <dbReference type="Proteomes" id="UP000662783"/>
    </source>
</evidence>
<dbReference type="RefSeq" id="WP_205722623.1">
    <property type="nucleotide sequence ID" value="NZ_CP070608.1"/>
</dbReference>
<name>A0A974WHB9_9BACT</name>
<organism evidence="1 2">
    <name type="scientific">Fulvivirga lutea</name>
    <dbReference type="NCBI Taxonomy" id="2810512"/>
    <lineage>
        <taxon>Bacteria</taxon>
        <taxon>Pseudomonadati</taxon>
        <taxon>Bacteroidota</taxon>
        <taxon>Cytophagia</taxon>
        <taxon>Cytophagales</taxon>
        <taxon>Fulvivirgaceae</taxon>
        <taxon>Fulvivirga</taxon>
    </lineage>
</organism>
<sequence length="189" mass="21877">MRKLILGIILIVGCKEIAPRETSAYFSLDSLLNKQSELLQNEDVTLRKRAIVGNDTASNEIKLDSLGWANEFEFMRDLDINKPALIGRYNRKVVDDINSNLKVIDYSANEDNLRIRKFRIYYLDKPENIRIISAMSKESNSIFKSSKKIKLEFDEFDGQTVLTSYSLRGYQKMILQDSIVFKVDARLMH</sequence>
<keyword evidence="2" id="KW-1185">Reference proteome</keyword>
<gene>
    <name evidence="1" type="ORF">JR347_03265</name>
</gene>
<protein>
    <submittedName>
        <fullName evidence="1">Uncharacterized protein</fullName>
    </submittedName>
</protein>
<dbReference type="Proteomes" id="UP000662783">
    <property type="component" value="Chromosome"/>
</dbReference>
<dbReference type="AlphaFoldDB" id="A0A974WHB9"/>